<reference evidence="1" key="1">
    <citation type="submission" date="2021-10" db="EMBL/GenBank/DDBJ databases">
        <authorList>
            <person name="Piombo E."/>
        </authorList>
    </citation>
    <scope>NUCLEOTIDE SEQUENCE</scope>
</reference>
<dbReference type="Proteomes" id="UP000775872">
    <property type="component" value="Unassembled WGS sequence"/>
</dbReference>
<comment type="caution">
    <text evidence="1">The sequence shown here is derived from an EMBL/GenBank/DDBJ whole genome shotgun (WGS) entry which is preliminary data.</text>
</comment>
<name>A0A9P0EHW5_9HYPO</name>
<keyword evidence="2" id="KW-1185">Reference proteome</keyword>
<proteinExistence type="predicted"/>
<organism evidence="1 2">
    <name type="scientific">Clonostachys solani</name>
    <dbReference type="NCBI Taxonomy" id="160281"/>
    <lineage>
        <taxon>Eukaryota</taxon>
        <taxon>Fungi</taxon>
        <taxon>Dikarya</taxon>
        <taxon>Ascomycota</taxon>
        <taxon>Pezizomycotina</taxon>
        <taxon>Sordariomycetes</taxon>
        <taxon>Hypocreomycetidae</taxon>
        <taxon>Hypocreales</taxon>
        <taxon>Bionectriaceae</taxon>
        <taxon>Clonostachys</taxon>
    </lineage>
</organism>
<dbReference type="AlphaFoldDB" id="A0A9P0EHW5"/>
<gene>
    <name evidence="1" type="ORF">CSOL1703_00001844</name>
</gene>
<protein>
    <submittedName>
        <fullName evidence="1">Uncharacterized protein</fullName>
    </submittedName>
</protein>
<evidence type="ECO:0000313" key="1">
    <source>
        <dbReference type="EMBL" id="CAH0049882.1"/>
    </source>
</evidence>
<accession>A0A9P0EHW5</accession>
<dbReference type="EMBL" id="CABFOC020000035">
    <property type="protein sequence ID" value="CAH0049882.1"/>
    <property type="molecule type" value="Genomic_DNA"/>
</dbReference>
<sequence>MSRPGPTALHADLPARASQLCEIERQGHLEICMRIIPGKKQFLFMHPRLPSYLELQLDEQDQAMNFEAEVLSLFVFEIFTNQYGG</sequence>
<evidence type="ECO:0000313" key="2">
    <source>
        <dbReference type="Proteomes" id="UP000775872"/>
    </source>
</evidence>